<evidence type="ECO:0000256" key="1">
    <source>
        <dbReference type="ARBA" id="ARBA00009986"/>
    </source>
</evidence>
<dbReference type="Gene3D" id="3.40.605.10">
    <property type="entry name" value="Aldehyde Dehydrogenase, Chain A, domain 1"/>
    <property type="match status" value="1"/>
</dbReference>
<feature type="domain" description="Aldehyde dehydrogenase" evidence="6">
    <location>
        <begin position="74"/>
        <end position="534"/>
    </location>
</feature>
<keyword evidence="2 5" id="KW-0560">Oxidoreductase</keyword>
<evidence type="ECO:0000256" key="2">
    <source>
        <dbReference type="ARBA" id="ARBA00023002"/>
    </source>
</evidence>
<feature type="active site" evidence="4">
    <location>
        <position position="304"/>
    </location>
</feature>
<keyword evidence="3" id="KW-0520">NAD</keyword>
<comment type="similarity">
    <text evidence="1 5">Belongs to the aldehyde dehydrogenase family.</text>
</comment>
<evidence type="ECO:0000256" key="3">
    <source>
        <dbReference type="ARBA" id="ARBA00023027"/>
    </source>
</evidence>
<dbReference type="CDD" id="cd07093">
    <property type="entry name" value="ALDH_F8_HMSADH"/>
    <property type="match status" value="1"/>
</dbReference>
<organism evidence="7 8">
    <name type="scientific">Halocaridina rubra</name>
    <name type="common">Hawaiian red shrimp</name>
    <dbReference type="NCBI Taxonomy" id="373956"/>
    <lineage>
        <taxon>Eukaryota</taxon>
        <taxon>Metazoa</taxon>
        <taxon>Ecdysozoa</taxon>
        <taxon>Arthropoda</taxon>
        <taxon>Crustacea</taxon>
        <taxon>Multicrustacea</taxon>
        <taxon>Malacostraca</taxon>
        <taxon>Eumalacostraca</taxon>
        <taxon>Eucarida</taxon>
        <taxon>Decapoda</taxon>
        <taxon>Pleocyemata</taxon>
        <taxon>Caridea</taxon>
        <taxon>Atyoidea</taxon>
        <taxon>Atyidae</taxon>
        <taxon>Halocaridina</taxon>
    </lineage>
</organism>
<dbReference type="EMBL" id="JAXCGZ010009755">
    <property type="protein sequence ID" value="KAK7076260.1"/>
    <property type="molecule type" value="Genomic_DNA"/>
</dbReference>
<protein>
    <submittedName>
        <fullName evidence="7">Aldehyde dehydrogenase 8 member A1</fullName>
    </submittedName>
</protein>
<accession>A0AAN8X1J9</accession>
<keyword evidence="8" id="KW-1185">Reference proteome</keyword>
<dbReference type="SUPFAM" id="SSF53720">
    <property type="entry name" value="ALDH-like"/>
    <property type="match status" value="1"/>
</dbReference>
<dbReference type="InterPro" id="IPR029510">
    <property type="entry name" value="Ald_DH_CS_GLU"/>
</dbReference>
<name>A0AAN8X1J9_HALRR</name>
<dbReference type="InterPro" id="IPR016163">
    <property type="entry name" value="Ald_DH_C"/>
</dbReference>
<proteinExistence type="inferred from homology"/>
<evidence type="ECO:0000313" key="8">
    <source>
        <dbReference type="Proteomes" id="UP001381693"/>
    </source>
</evidence>
<dbReference type="PROSITE" id="PS00687">
    <property type="entry name" value="ALDEHYDE_DEHYDR_GLU"/>
    <property type="match status" value="1"/>
</dbReference>
<comment type="caution">
    <text evidence="7">The sequence shown here is derived from an EMBL/GenBank/DDBJ whole genome shotgun (WGS) entry which is preliminary data.</text>
</comment>
<dbReference type="Proteomes" id="UP001381693">
    <property type="component" value="Unassembled WGS sequence"/>
</dbReference>
<evidence type="ECO:0000313" key="7">
    <source>
        <dbReference type="EMBL" id="KAK7076260.1"/>
    </source>
</evidence>
<dbReference type="FunFam" id="3.40.309.10:FF:000012">
    <property type="entry name" value="Betaine aldehyde dehydrogenase"/>
    <property type="match status" value="1"/>
</dbReference>
<evidence type="ECO:0000256" key="4">
    <source>
        <dbReference type="PROSITE-ProRule" id="PRU10007"/>
    </source>
</evidence>
<dbReference type="PANTHER" id="PTHR43720:SF2">
    <property type="entry name" value="2-AMINOMUCONIC SEMIALDEHYDE DEHYDROGENASE"/>
    <property type="match status" value="1"/>
</dbReference>
<sequence>MTVERERRWNNDMTTIHSHTACEDLRADVVLSGLILGLNYVKYEKRTASSCTKMGDIEVIAENFIAGTFVPCKRSMESYDPSTGKVWAQIPDSSKLEVDAAVAAAKRAFSGWSKLSLQQRAQHLLKVADLLESRLDAFAEAESRDQGKPLWLAKSMDIPRAVLNLRHFAHAVPHHLNTSSNQPEAGVVNYTLREPVGVAGLISPWNLPLYLLTFKLAPALICGNTVVAKPSELTSVTAYMFCKLLQETDFPPGVINVVFGLGKSAGEALVNHPDVSLVSFTGSTATGKHIAQATAPMFKKLSLEMGGKNAAVVFSDCDVEACINTLKRASFINSGQVCLCTSRIFVQRPIYEEFVHSFVDAAKEIKVGPAASEGVFMGALNSKPHLEKVRRYIKYAVEDGGKIECGEGVDILHVNEEYQNGYYMRPTIITGLKDGSRCMQDEIFGPVTCVVPFDTEEEVTDRANNTAYGLCASVWTKNIGTAHRMAHSLKVGTVWTNCWLVRDLDMPFGGVKGSGLGREGTQDSMEFYTEAKTICTKIS</sequence>
<dbReference type="Pfam" id="PF00171">
    <property type="entry name" value="Aldedh"/>
    <property type="match status" value="1"/>
</dbReference>
<dbReference type="GO" id="GO:0016620">
    <property type="term" value="F:oxidoreductase activity, acting on the aldehyde or oxo group of donors, NAD or NADP as acceptor"/>
    <property type="evidence" value="ECO:0007669"/>
    <property type="project" value="InterPro"/>
</dbReference>
<evidence type="ECO:0000256" key="5">
    <source>
        <dbReference type="RuleBase" id="RU003345"/>
    </source>
</evidence>
<dbReference type="PROSITE" id="PS00070">
    <property type="entry name" value="ALDEHYDE_DEHYDR_CYS"/>
    <property type="match status" value="1"/>
</dbReference>
<gene>
    <name evidence="7" type="primary">ALDH8A1</name>
    <name evidence="7" type="ORF">SK128_003310</name>
</gene>
<dbReference type="InterPro" id="IPR016160">
    <property type="entry name" value="Ald_DH_CS_CYS"/>
</dbReference>
<dbReference type="InterPro" id="IPR016162">
    <property type="entry name" value="Ald_DH_N"/>
</dbReference>
<dbReference type="PANTHER" id="PTHR43720">
    <property type="entry name" value="2-AMINOMUCONIC SEMIALDEHYDE DEHYDROGENASE"/>
    <property type="match status" value="1"/>
</dbReference>
<evidence type="ECO:0000259" key="6">
    <source>
        <dbReference type="Pfam" id="PF00171"/>
    </source>
</evidence>
<dbReference type="InterPro" id="IPR016161">
    <property type="entry name" value="Ald_DH/histidinol_DH"/>
</dbReference>
<dbReference type="AlphaFoldDB" id="A0AAN8X1J9"/>
<dbReference type="InterPro" id="IPR015590">
    <property type="entry name" value="Aldehyde_DH_dom"/>
</dbReference>
<dbReference type="Gene3D" id="3.40.309.10">
    <property type="entry name" value="Aldehyde Dehydrogenase, Chain A, domain 2"/>
    <property type="match status" value="1"/>
</dbReference>
<dbReference type="FunFam" id="3.40.605.10:FF:000001">
    <property type="entry name" value="Aldehyde dehydrogenase 1"/>
    <property type="match status" value="1"/>
</dbReference>
<reference evidence="7 8" key="1">
    <citation type="submission" date="2023-11" db="EMBL/GenBank/DDBJ databases">
        <title>Halocaridina rubra genome assembly.</title>
        <authorList>
            <person name="Smith C."/>
        </authorList>
    </citation>
    <scope>NUCLEOTIDE SEQUENCE [LARGE SCALE GENOMIC DNA]</scope>
    <source>
        <strain evidence="7">EP-1</strain>
        <tissue evidence="7">Whole</tissue>
    </source>
</reference>